<dbReference type="PANTHER" id="PTHR43243">
    <property type="entry name" value="INNER MEMBRANE TRANSPORTER YGJI-RELATED"/>
    <property type="match status" value="1"/>
</dbReference>
<protein>
    <submittedName>
        <fullName evidence="7">Amino acid transporter</fullName>
    </submittedName>
</protein>
<dbReference type="Proteomes" id="UP001062901">
    <property type="component" value="Unassembled WGS sequence"/>
</dbReference>
<dbReference type="PANTHER" id="PTHR43243:SF4">
    <property type="entry name" value="CATIONIC AMINO ACID TRANSPORTER 4"/>
    <property type="match status" value="1"/>
</dbReference>
<keyword evidence="4 6" id="KW-1133">Transmembrane helix</keyword>
<evidence type="ECO:0000256" key="4">
    <source>
        <dbReference type="ARBA" id="ARBA00022989"/>
    </source>
</evidence>
<sequence length="485" mass="51276">MSMPIWRTKSIDHLASQHSGLKRVFGPWRLIAMGVGVTVGAGLFSLTGVVAGQNAGPAVTLSFLIAAVAASFAGLCYAELAGMIPAGGSAYAYAYTGLGEGAAWIIGWDLILEYTVGAAAVASSWSGYLASLLKSWGIAIDPRLLAIPGTPVTMPDGSTAHAWLNAPSIFIICAITALLMRGTSESVRFNTLVVIFKVLVITGMIVACIPFIHLANYHPFIPPNTGEYGHFGFSGVMRAAGMAFFAYIGIDIVSTAAQDTKDPQRNMPIGILGSLAACAVIYIVFSTMLIGIVDYHRLANDGSPVATAIDQVHMPWLAVLVKVGVTLGYISGLFGLLIGQSRIMHNMSYDGLIPSAFSRLNKRTQTPWTAHILTAIASSVLAATMPIGALGAMTAIGTLLAFIIVCAGVTALRLRSPQTPRRFRVPGGPFLIPALGIISCGIVMGSIDAATWERLVVWLIIGVFIYVIYGMRHSHLHKTPPHDPS</sequence>
<evidence type="ECO:0000256" key="5">
    <source>
        <dbReference type="ARBA" id="ARBA00023136"/>
    </source>
</evidence>
<feature type="transmembrane region" description="Helical" evidence="6">
    <location>
        <begin position="192"/>
        <end position="215"/>
    </location>
</feature>
<feature type="transmembrane region" description="Helical" evidence="6">
    <location>
        <begin position="426"/>
        <end position="445"/>
    </location>
</feature>
<organism evidence="7 8">
    <name type="scientific">Saccharibacter floricola DSM 15669</name>
    <dbReference type="NCBI Taxonomy" id="1123227"/>
    <lineage>
        <taxon>Bacteria</taxon>
        <taxon>Pseudomonadati</taxon>
        <taxon>Pseudomonadota</taxon>
        <taxon>Alphaproteobacteria</taxon>
        <taxon>Acetobacterales</taxon>
        <taxon>Acetobacteraceae</taxon>
        <taxon>Saccharibacter</taxon>
    </lineage>
</organism>
<feature type="transmembrane region" description="Helical" evidence="6">
    <location>
        <begin position="235"/>
        <end position="257"/>
    </location>
</feature>
<feature type="transmembrane region" description="Helical" evidence="6">
    <location>
        <begin position="368"/>
        <end position="389"/>
    </location>
</feature>
<evidence type="ECO:0000256" key="2">
    <source>
        <dbReference type="ARBA" id="ARBA00022448"/>
    </source>
</evidence>
<evidence type="ECO:0000313" key="7">
    <source>
        <dbReference type="EMBL" id="GBQ07829.1"/>
    </source>
</evidence>
<feature type="transmembrane region" description="Helical" evidence="6">
    <location>
        <begin position="269"/>
        <end position="293"/>
    </location>
</feature>
<comment type="caution">
    <text evidence="7">The sequence shown here is derived from an EMBL/GenBank/DDBJ whole genome shotgun (WGS) entry which is preliminary data.</text>
</comment>
<keyword evidence="2" id="KW-0813">Transport</keyword>
<feature type="transmembrane region" description="Helical" evidence="6">
    <location>
        <begin position="451"/>
        <end position="469"/>
    </location>
</feature>
<accession>A0ABQ0P0G3</accession>
<evidence type="ECO:0000256" key="6">
    <source>
        <dbReference type="SAM" id="Phobius"/>
    </source>
</evidence>
<keyword evidence="3 6" id="KW-0812">Transmembrane</keyword>
<feature type="transmembrane region" description="Helical" evidence="6">
    <location>
        <begin position="313"/>
        <end position="338"/>
    </location>
</feature>
<comment type="subcellular location">
    <subcellularLocation>
        <location evidence="1">Membrane</location>
        <topology evidence="1">Multi-pass membrane protein</topology>
    </subcellularLocation>
</comment>
<dbReference type="Gene3D" id="1.20.1740.10">
    <property type="entry name" value="Amino acid/polyamine transporter I"/>
    <property type="match status" value="1"/>
</dbReference>
<evidence type="ECO:0000256" key="3">
    <source>
        <dbReference type="ARBA" id="ARBA00022692"/>
    </source>
</evidence>
<feature type="transmembrane region" description="Helical" evidence="6">
    <location>
        <begin position="162"/>
        <end position="180"/>
    </location>
</feature>
<proteinExistence type="predicted"/>
<keyword evidence="8" id="KW-1185">Reference proteome</keyword>
<feature type="transmembrane region" description="Helical" evidence="6">
    <location>
        <begin position="30"/>
        <end position="52"/>
    </location>
</feature>
<evidence type="ECO:0000313" key="8">
    <source>
        <dbReference type="Proteomes" id="UP001062901"/>
    </source>
</evidence>
<dbReference type="EMBL" id="BAQD01000043">
    <property type="protein sequence ID" value="GBQ07829.1"/>
    <property type="molecule type" value="Genomic_DNA"/>
</dbReference>
<keyword evidence="5 6" id="KW-0472">Membrane</keyword>
<dbReference type="RefSeq" id="WP_018979368.1">
    <property type="nucleotide sequence ID" value="NZ_BAQD01000043.1"/>
</dbReference>
<dbReference type="InterPro" id="IPR002293">
    <property type="entry name" value="AA/rel_permease1"/>
</dbReference>
<evidence type="ECO:0000256" key="1">
    <source>
        <dbReference type="ARBA" id="ARBA00004141"/>
    </source>
</evidence>
<feature type="transmembrane region" description="Helical" evidence="6">
    <location>
        <begin position="395"/>
        <end position="414"/>
    </location>
</feature>
<dbReference type="Pfam" id="PF13520">
    <property type="entry name" value="AA_permease_2"/>
    <property type="match status" value="1"/>
</dbReference>
<gene>
    <name evidence="7" type="ORF">AA15669_1553</name>
</gene>
<name>A0ABQ0P0G3_9PROT</name>
<reference evidence="7" key="1">
    <citation type="submission" date="2013-04" db="EMBL/GenBank/DDBJ databases">
        <title>The genome sequencing project of 58 acetic acid bacteria.</title>
        <authorList>
            <person name="Okamoto-Kainuma A."/>
            <person name="Ishikawa M."/>
            <person name="Umino S."/>
            <person name="Koizumi Y."/>
            <person name="Shiwa Y."/>
            <person name="Yoshikawa H."/>
            <person name="Matsutani M."/>
            <person name="Matsushita K."/>
        </authorList>
    </citation>
    <scope>NUCLEOTIDE SEQUENCE</scope>
    <source>
        <strain evidence="7">DSM 15669</strain>
    </source>
</reference>
<feature type="transmembrane region" description="Helical" evidence="6">
    <location>
        <begin position="58"/>
        <end position="78"/>
    </location>
</feature>
<dbReference type="PIRSF" id="PIRSF006060">
    <property type="entry name" value="AA_transporter"/>
    <property type="match status" value="1"/>
</dbReference>
<feature type="transmembrane region" description="Helical" evidence="6">
    <location>
        <begin position="90"/>
        <end position="108"/>
    </location>
</feature>